<protein>
    <submittedName>
        <fullName evidence="5">WD40 repeat protein</fullName>
    </submittedName>
</protein>
<name>A0A0F7SNX0_PHARH</name>
<dbReference type="PROSITE" id="PS50082">
    <property type="entry name" value="WD_REPEATS_2"/>
    <property type="match status" value="2"/>
</dbReference>
<dbReference type="InterPro" id="IPR045151">
    <property type="entry name" value="DCAF8"/>
</dbReference>
<dbReference type="InterPro" id="IPR015943">
    <property type="entry name" value="WD40/YVTN_repeat-like_dom_sf"/>
</dbReference>
<dbReference type="InterPro" id="IPR001680">
    <property type="entry name" value="WD40_rpt"/>
</dbReference>
<dbReference type="SUPFAM" id="SSF50978">
    <property type="entry name" value="WD40 repeat-like"/>
    <property type="match status" value="1"/>
</dbReference>
<feature type="repeat" description="WD" evidence="3">
    <location>
        <begin position="40"/>
        <end position="76"/>
    </location>
</feature>
<dbReference type="InterPro" id="IPR036322">
    <property type="entry name" value="WD40_repeat_dom_sf"/>
</dbReference>
<dbReference type="PANTHER" id="PTHR15574:SF40">
    <property type="entry name" value="WD AND TETRATRICOPEPTIDE REPEATS PROTEIN 1"/>
    <property type="match status" value="1"/>
</dbReference>
<feature type="compositionally biased region" description="Acidic residues" evidence="4">
    <location>
        <begin position="629"/>
        <end position="639"/>
    </location>
</feature>
<keyword evidence="2" id="KW-0677">Repeat</keyword>
<sequence length="678" mass="74372">MDLLANLSSFPPSHNRLERAKLGVLERAFDRSGFGYSVKLKGHTSCVNAISISRGQGRWLASGGDDLDVLLWDLHSDLSTPETGLPSAIFKGHRANIFTLSFSSDNTHLFSSGIDGLILQYDLTRFSTPFAEGGKRDVEPELPCRRVNVNTKAVRALACHPSRPDLLLSASEDKNVSLHDFRLSTTLVHSLGNRGSFSGVDWSPVVENSFAACDESGGLRLFDLRSSFSGGPSSSTVRPMGGRWSFGQRPRYNDRSNCVMEYVTTLTTARTKNMVKPDLSGVWFSPKGDILATNMNRHLPTLYSIGDEMPIATLSGKKQPDGKPVRFENGERSYLNRCTVKHGSFGYLGAGGDLIYSTGSDDFHGYGWKIPSVEELIERRERQTRPLIVDQGGRSSKKIGYTKDDTKSNVYFPVELDRPAFRVGGHASVTNSCILHPVNAQMVISAGVECSILIHSPFPLSSDQPPVKTPPSRVPFSPLFPSRPARPSPTSSTSDTSVPLVSTSALISTSSLTRSNPLVEANAQMFSQAEFRRMYPDWRTIEYFDETVREVGEEDVIEFDEFVNGIAAGLRENIPGGFRDEFGGESFEWNDDDDDDEEEGEELEGEEDELSSMDEIEAAEMGLPVEVEMSVDGDETETETESRDSVSDGGSVEGMRVEFVQSSPTPTGDEERGGVMNG</sequence>
<dbReference type="PANTHER" id="PTHR15574">
    <property type="entry name" value="WD REPEAT DOMAIN-CONTAINING FAMILY"/>
    <property type="match status" value="1"/>
</dbReference>
<feature type="region of interest" description="Disordered" evidence="4">
    <location>
        <begin position="574"/>
        <end position="678"/>
    </location>
</feature>
<dbReference type="Pfam" id="PF00400">
    <property type="entry name" value="WD40"/>
    <property type="match status" value="2"/>
</dbReference>
<accession>A0A0F7SNX0</accession>
<evidence type="ECO:0000256" key="4">
    <source>
        <dbReference type="SAM" id="MobiDB-lite"/>
    </source>
</evidence>
<dbReference type="Gene3D" id="2.130.10.10">
    <property type="entry name" value="YVTN repeat-like/Quinoprotein amine dehydrogenase"/>
    <property type="match status" value="1"/>
</dbReference>
<feature type="compositionally biased region" description="Basic and acidic residues" evidence="4">
    <location>
        <begin position="669"/>
        <end position="678"/>
    </location>
</feature>
<keyword evidence="1 3" id="KW-0853">WD repeat</keyword>
<reference evidence="5" key="1">
    <citation type="submission" date="2014-08" db="EMBL/GenBank/DDBJ databases">
        <authorList>
            <person name="Sharma Rahul"/>
            <person name="Thines Marco"/>
        </authorList>
    </citation>
    <scope>NUCLEOTIDE SEQUENCE</scope>
</reference>
<dbReference type="PROSITE" id="PS50294">
    <property type="entry name" value="WD_REPEATS_REGION"/>
    <property type="match status" value="1"/>
</dbReference>
<evidence type="ECO:0000256" key="3">
    <source>
        <dbReference type="PROSITE-ProRule" id="PRU00221"/>
    </source>
</evidence>
<dbReference type="AlphaFoldDB" id="A0A0F7SNX0"/>
<proteinExistence type="predicted"/>
<feature type="compositionally biased region" description="Acidic residues" evidence="4">
    <location>
        <begin position="588"/>
        <end position="618"/>
    </location>
</feature>
<feature type="compositionally biased region" description="Low complexity" evidence="4">
    <location>
        <begin position="482"/>
        <end position="498"/>
    </location>
</feature>
<dbReference type="GO" id="GO:0045717">
    <property type="term" value="P:negative regulation of fatty acid biosynthetic process"/>
    <property type="evidence" value="ECO:0007669"/>
    <property type="project" value="TreeGrafter"/>
</dbReference>
<evidence type="ECO:0000256" key="2">
    <source>
        <dbReference type="ARBA" id="ARBA00022737"/>
    </source>
</evidence>
<dbReference type="SMART" id="SM00320">
    <property type="entry name" value="WD40"/>
    <property type="match status" value="5"/>
</dbReference>
<evidence type="ECO:0000313" key="5">
    <source>
        <dbReference type="EMBL" id="CED82384.1"/>
    </source>
</evidence>
<feature type="repeat" description="WD" evidence="3">
    <location>
        <begin position="90"/>
        <end position="123"/>
    </location>
</feature>
<organism evidence="5">
    <name type="scientific">Phaffia rhodozyma</name>
    <name type="common">Yeast</name>
    <name type="synonym">Xanthophyllomyces dendrorhous</name>
    <dbReference type="NCBI Taxonomy" id="264483"/>
    <lineage>
        <taxon>Eukaryota</taxon>
        <taxon>Fungi</taxon>
        <taxon>Dikarya</taxon>
        <taxon>Basidiomycota</taxon>
        <taxon>Agaricomycotina</taxon>
        <taxon>Tremellomycetes</taxon>
        <taxon>Cystofilobasidiales</taxon>
        <taxon>Mrakiaceae</taxon>
        <taxon>Phaffia</taxon>
    </lineage>
</organism>
<dbReference type="InterPro" id="IPR019775">
    <property type="entry name" value="WD40_repeat_CS"/>
</dbReference>
<dbReference type="GO" id="GO:0005737">
    <property type="term" value="C:cytoplasm"/>
    <property type="evidence" value="ECO:0007669"/>
    <property type="project" value="TreeGrafter"/>
</dbReference>
<evidence type="ECO:0000256" key="1">
    <source>
        <dbReference type="ARBA" id="ARBA00022574"/>
    </source>
</evidence>
<feature type="region of interest" description="Disordered" evidence="4">
    <location>
        <begin position="461"/>
        <end position="498"/>
    </location>
</feature>
<dbReference type="GO" id="GO:0080008">
    <property type="term" value="C:Cul4-RING E3 ubiquitin ligase complex"/>
    <property type="evidence" value="ECO:0007669"/>
    <property type="project" value="TreeGrafter"/>
</dbReference>
<dbReference type="EMBL" id="LN483124">
    <property type="protein sequence ID" value="CED82384.1"/>
    <property type="molecule type" value="Genomic_DNA"/>
</dbReference>
<dbReference type="PROSITE" id="PS00678">
    <property type="entry name" value="WD_REPEATS_1"/>
    <property type="match status" value="1"/>
</dbReference>